<keyword evidence="1" id="KW-0597">Phosphoprotein</keyword>
<dbReference type="SMART" id="SM00448">
    <property type="entry name" value="REC"/>
    <property type="match status" value="1"/>
</dbReference>
<comment type="caution">
    <text evidence="3">The sequence shown here is derived from an EMBL/GenBank/DDBJ whole genome shotgun (WGS) entry which is preliminary data.</text>
</comment>
<evidence type="ECO:0000256" key="1">
    <source>
        <dbReference type="PROSITE-ProRule" id="PRU00169"/>
    </source>
</evidence>
<dbReference type="PROSITE" id="PS50110">
    <property type="entry name" value="RESPONSE_REGULATORY"/>
    <property type="match status" value="1"/>
</dbReference>
<dbReference type="RefSeq" id="WP_190302414.1">
    <property type="nucleotide sequence ID" value="NZ_JACOIJ010000021.1"/>
</dbReference>
<keyword evidence="4" id="KW-1185">Reference proteome</keyword>
<dbReference type="SUPFAM" id="SSF52172">
    <property type="entry name" value="CheY-like"/>
    <property type="match status" value="1"/>
</dbReference>
<accession>A0ABR7YFY9</accession>
<evidence type="ECO:0000259" key="2">
    <source>
        <dbReference type="PROSITE" id="PS50110"/>
    </source>
</evidence>
<reference evidence="3 4" key="1">
    <citation type="submission" date="2020-08" db="EMBL/GenBank/DDBJ databases">
        <title>Sphingobacterium sp. DN04309 isolated from aquaculture water.</title>
        <authorList>
            <person name="Zhang M."/>
        </authorList>
    </citation>
    <scope>NUCLEOTIDE SEQUENCE [LARGE SCALE GENOMIC DNA]</scope>
    <source>
        <strain evidence="3 4">DN04309</strain>
    </source>
</reference>
<gene>
    <name evidence="3" type="ORF">H8B04_11275</name>
</gene>
<proteinExistence type="predicted"/>
<dbReference type="EMBL" id="JACOIJ010000021">
    <property type="protein sequence ID" value="MBD1430138.1"/>
    <property type="molecule type" value="Genomic_DNA"/>
</dbReference>
<feature type="domain" description="Response regulatory" evidence="2">
    <location>
        <begin position="5"/>
        <end position="133"/>
    </location>
</feature>
<dbReference type="InterPro" id="IPR001789">
    <property type="entry name" value="Sig_transdc_resp-reg_receiver"/>
</dbReference>
<dbReference type="PANTHER" id="PTHR43228:SF1">
    <property type="entry name" value="TWO-COMPONENT RESPONSE REGULATOR ARR22"/>
    <property type="match status" value="1"/>
</dbReference>
<feature type="modified residue" description="4-aspartylphosphate" evidence="1">
    <location>
        <position position="63"/>
    </location>
</feature>
<evidence type="ECO:0000313" key="3">
    <source>
        <dbReference type="EMBL" id="MBD1430138.1"/>
    </source>
</evidence>
<sequence>MSSMRVTLVEDNAIFCFLFKKFLEDYPSRKIDVEVFSDGKKAWDHFLSIKDAPNLYPDMVFIDINMPFMNGWELVENLVVNSFEFIHTAPIYIVSSSKSSLDIGKLQEYKFIKEYIIKPIDREGVYQILDKYNENLL</sequence>
<dbReference type="PANTHER" id="PTHR43228">
    <property type="entry name" value="TWO-COMPONENT RESPONSE REGULATOR"/>
    <property type="match status" value="1"/>
</dbReference>
<dbReference type="InterPro" id="IPR011006">
    <property type="entry name" value="CheY-like_superfamily"/>
</dbReference>
<evidence type="ECO:0000313" key="4">
    <source>
        <dbReference type="Proteomes" id="UP000651271"/>
    </source>
</evidence>
<dbReference type="Proteomes" id="UP000651271">
    <property type="component" value="Unassembled WGS sequence"/>
</dbReference>
<name>A0ABR7YFY9_9SPHI</name>
<organism evidence="3 4">
    <name type="scientific">Sphingobacterium litopenaei</name>
    <dbReference type="NCBI Taxonomy" id="2763500"/>
    <lineage>
        <taxon>Bacteria</taxon>
        <taxon>Pseudomonadati</taxon>
        <taxon>Bacteroidota</taxon>
        <taxon>Sphingobacteriia</taxon>
        <taxon>Sphingobacteriales</taxon>
        <taxon>Sphingobacteriaceae</taxon>
        <taxon>Sphingobacterium</taxon>
    </lineage>
</organism>
<protein>
    <submittedName>
        <fullName evidence="3">Response regulator</fullName>
    </submittedName>
</protein>
<dbReference type="InterPro" id="IPR052048">
    <property type="entry name" value="ST_Response_Regulator"/>
</dbReference>
<dbReference type="Gene3D" id="3.40.50.2300">
    <property type="match status" value="1"/>
</dbReference>
<dbReference type="Pfam" id="PF00072">
    <property type="entry name" value="Response_reg"/>
    <property type="match status" value="1"/>
</dbReference>